<dbReference type="SMART" id="SM00355">
    <property type="entry name" value="ZnF_C2H2"/>
    <property type="match status" value="3"/>
</dbReference>
<dbReference type="PROSITE" id="PS00028">
    <property type="entry name" value="ZINC_FINGER_C2H2_1"/>
    <property type="match status" value="1"/>
</dbReference>
<dbReference type="PROSITE" id="PS50157">
    <property type="entry name" value="ZINC_FINGER_C2H2_2"/>
    <property type="match status" value="1"/>
</dbReference>
<feature type="compositionally biased region" description="Low complexity" evidence="2">
    <location>
        <begin position="473"/>
        <end position="491"/>
    </location>
</feature>
<evidence type="ECO:0000259" key="3">
    <source>
        <dbReference type="PROSITE" id="PS50157"/>
    </source>
</evidence>
<evidence type="ECO:0000256" key="1">
    <source>
        <dbReference type="PROSITE-ProRule" id="PRU00042"/>
    </source>
</evidence>
<accession>A0A135T0K0</accession>
<sequence length="600" mass="67260">MASELDPPVQDRWDSHDFDGDPDRYLCLYNMSDEFDLDAWATPDPRVTTLVDMGDAFASEMRMPTSTPVEFEKTDSPFDGGSSDDGGYPPPPLLTFTRRRRPPVQLLLRKSRHASIACGECREDMIAPCSLSSRDEMASVRLSDLATVDANMEDICVLDFLPPVPECQDDARIASLNTTKSLDRVFVRRQDDRMTRLFSPTARLRLLSRPASNAYPQVGQGPEYVVKLLDRPSELDSARPQEFTQTQPFVNQLAQQIAESTTLYQYDPYYQQPTTPETESYDLSAATITVGRLTSENTTHHPGFPPSVAVMAVTTTGWPYGAQPVRAAPDAMNDSMYQNSPFSELFELSDESDDWGMLMQQDMLATGDYDMTTFDPSTMEPTYQTTHSPQEIFNDPTVQFDVAQSLGPNFFDFNSPLPDLSTSGYLSGDQVSSYLGSTDTSPFEPVLDFFPETDPYSMFPASTDGSPLDTTFSSPGSDNASAPSSSSHPYSCTTDGCTKTFAKEAQLKQHQRVHRKALVCTICRAEHRHEHKFAQVRDLERHMQARHKDVAEKNNVRSEIRQCPHEGCEHQGRRDNVSRHHKSKHGKELKWKRGIPHVVG</sequence>
<dbReference type="GO" id="GO:0008270">
    <property type="term" value="F:zinc ion binding"/>
    <property type="evidence" value="ECO:0007669"/>
    <property type="project" value="UniProtKB-KW"/>
</dbReference>
<keyword evidence="1" id="KW-0863">Zinc-finger</keyword>
<dbReference type="OrthoDB" id="427030at2759"/>
<gene>
    <name evidence="4" type="ORF">CNYM01_09831</name>
</gene>
<dbReference type="InterPro" id="IPR013087">
    <property type="entry name" value="Znf_C2H2_type"/>
</dbReference>
<reference evidence="4 5" key="1">
    <citation type="submission" date="2014-02" db="EMBL/GenBank/DDBJ databases">
        <title>The genome sequence of Colletotrichum nymphaeae SA-01.</title>
        <authorList>
            <person name="Baroncelli R."/>
            <person name="Thon M.R."/>
        </authorList>
    </citation>
    <scope>NUCLEOTIDE SEQUENCE [LARGE SCALE GENOMIC DNA]</scope>
    <source>
        <strain evidence="4 5">SA-01</strain>
    </source>
</reference>
<protein>
    <recommendedName>
        <fullName evidence="3">C2H2-type domain-containing protein</fullName>
    </recommendedName>
</protein>
<evidence type="ECO:0000313" key="4">
    <source>
        <dbReference type="EMBL" id="KXH41654.1"/>
    </source>
</evidence>
<keyword evidence="1" id="KW-0479">Metal-binding</keyword>
<proteinExistence type="predicted"/>
<feature type="region of interest" description="Disordered" evidence="2">
    <location>
        <begin position="63"/>
        <end position="93"/>
    </location>
</feature>
<dbReference type="AlphaFoldDB" id="A0A135T0K0"/>
<comment type="caution">
    <text evidence="4">The sequence shown here is derived from an EMBL/GenBank/DDBJ whole genome shotgun (WGS) entry which is preliminary data.</text>
</comment>
<feature type="compositionally biased region" description="Polar residues" evidence="2">
    <location>
        <begin position="463"/>
        <end position="472"/>
    </location>
</feature>
<keyword evidence="1" id="KW-0862">Zinc</keyword>
<name>A0A135T0K0_9PEZI</name>
<dbReference type="Proteomes" id="UP000070054">
    <property type="component" value="Unassembled WGS sequence"/>
</dbReference>
<evidence type="ECO:0000313" key="5">
    <source>
        <dbReference type="Proteomes" id="UP000070054"/>
    </source>
</evidence>
<feature type="region of interest" description="Disordered" evidence="2">
    <location>
        <begin position="460"/>
        <end position="491"/>
    </location>
</feature>
<dbReference type="InterPro" id="IPR036236">
    <property type="entry name" value="Znf_C2H2_sf"/>
</dbReference>
<feature type="region of interest" description="Disordered" evidence="2">
    <location>
        <begin position="567"/>
        <end position="600"/>
    </location>
</feature>
<feature type="compositionally biased region" description="Basic and acidic residues" evidence="2">
    <location>
        <begin position="567"/>
        <end position="578"/>
    </location>
</feature>
<dbReference type="Gene3D" id="3.30.160.60">
    <property type="entry name" value="Classic Zinc Finger"/>
    <property type="match status" value="1"/>
</dbReference>
<organism evidence="4 5">
    <name type="scientific">Colletotrichum nymphaeae SA-01</name>
    <dbReference type="NCBI Taxonomy" id="1460502"/>
    <lineage>
        <taxon>Eukaryota</taxon>
        <taxon>Fungi</taxon>
        <taxon>Dikarya</taxon>
        <taxon>Ascomycota</taxon>
        <taxon>Pezizomycotina</taxon>
        <taxon>Sordariomycetes</taxon>
        <taxon>Hypocreomycetidae</taxon>
        <taxon>Glomerellales</taxon>
        <taxon>Glomerellaceae</taxon>
        <taxon>Colletotrichum</taxon>
        <taxon>Colletotrichum acutatum species complex</taxon>
    </lineage>
</organism>
<feature type="compositionally biased region" description="Low complexity" evidence="2">
    <location>
        <begin position="77"/>
        <end position="87"/>
    </location>
</feature>
<dbReference type="EMBL" id="JEMN01001280">
    <property type="protein sequence ID" value="KXH41654.1"/>
    <property type="molecule type" value="Genomic_DNA"/>
</dbReference>
<dbReference type="SUPFAM" id="SSF57667">
    <property type="entry name" value="beta-beta-alpha zinc fingers"/>
    <property type="match status" value="1"/>
</dbReference>
<keyword evidence="5" id="KW-1185">Reference proteome</keyword>
<feature type="domain" description="C2H2-type" evidence="3">
    <location>
        <begin position="490"/>
        <end position="514"/>
    </location>
</feature>
<evidence type="ECO:0000256" key="2">
    <source>
        <dbReference type="SAM" id="MobiDB-lite"/>
    </source>
</evidence>